<keyword evidence="6 7" id="KW-0687">Ribonucleoprotein</keyword>
<dbReference type="GO" id="GO:0046540">
    <property type="term" value="C:U4/U6 x U5 tri-snRNP complex"/>
    <property type="evidence" value="ECO:0007669"/>
    <property type="project" value="UniProtKB-UniRule"/>
</dbReference>
<comment type="subcellular location">
    <subcellularLocation>
        <location evidence="1 7">Nucleus</location>
    </subcellularLocation>
</comment>
<evidence type="ECO:0000256" key="3">
    <source>
        <dbReference type="ARBA" id="ARBA00022884"/>
    </source>
</evidence>
<keyword evidence="4 7" id="KW-0508">mRNA splicing</keyword>
<evidence type="ECO:0000256" key="2">
    <source>
        <dbReference type="ARBA" id="ARBA00022728"/>
    </source>
</evidence>
<organism evidence="9 10">
    <name type="scientific">Thamnidium elegans</name>
    <dbReference type="NCBI Taxonomy" id="101142"/>
    <lineage>
        <taxon>Eukaryota</taxon>
        <taxon>Fungi</taxon>
        <taxon>Fungi incertae sedis</taxon>
        <taxon>Mucoromycota</taxon>
        <taxon>Mucoromycotina</taxon>
        <taxon>Mucoromycetes</taxon>
        <taxon>Mucorales</taxon>
        <taxon>Mucorineae</taxon>
        <taxon>Mucoraceae</taxon>
        <taxon>Thamnidium</taxon>
    </lineage>
</organism>
<evidence type="ECO:0000256" key="5">
    <source>
        <dbReference type="ARBA" id="ARBA00023242"/>
    </source>
</evidence>
<evidence type="ECO:0000256" key="1">
    <source>
        <dbReference type="ARBA" id="ARBA00004123"/>
    </source>
</evidence>
<gene>
    <name evidence="7" type="primary">LSM8</name>
    <name evidence="9" type="ORF">INT48_006618</name>
</gene>
<feature type="domain" description="Sm" evidence="8">
    <location>
        <begin position="2"/>
        <end position="68"/>
    </location>
</feature>
<dbReference type="SUPFAM" id="SSF50182">
    <property type="entry name" value="Sm-like ribonucleoproteins"/>
    <property type="match status" value="1"/>
</dbReference>
<evidence type="ECO:0000256" key="6">
    <source>
        <dbReference type="ARBA" id="ARBA00023274"/>
    </source>
</evidence>
<accession>A0A8H7SX74</accession>
<dbReference type="GO" id="GO:0071011">
    <property type="term" value="C:precatalytic spliceosome"/>
    <property type="evidence" value="ECO:0007669"/>
    <property type="project" value="TreeGrafter"/>
</dbReference>
<dbReference type="GO" id="GO:0000398">
    <property type="term" value="P:mRNA splicing, via spliceosome"/>
    <property type="evidence" value="ECO:0007669"/>
    <property type="project" value="UniProtKB-UniRule"/>
</dbReference>
<dbReference type="Gene3D" id="2.30.30.100">
    <property type="match status" value="1"/>
</dbReference>
<dbReference type="InterPro" id="IPR001163">
    <property type="entry name" value="Sm_dom_euk/arc"/>
</dbReference>
<name>A0A8H7SX74_9FUNG</name>
<comment type="subunit">
    <text evidence="7">LSm subunits form a heteromer with a doughnut shape.</text>
</comment>
<dbReference type="InterPro" id="IPR010920">
    <property type="entry name" value="LSM_dom_sf"/>
</dbReference>
<evidence type="ECO:0000313" key="10">
    <source>
        <dbReference type="Proteomes" id="UP000613177"/>
    </source>
</evidence>
<evidence type="ECO:0000256" key="7">
    <source>
        <dbReference type="RuleBase" id="RU365048"/>
    </source>
</evidence>
<evidence type="ECO:0000256" key="4">
    <source>
        <dbReference type="ARBA" id="ARBA00023187"/>
    </source>
</evidence>
<keyword evidence="7" id="KW-0507">mRNA processing</keyword>
<dbReference type="InterPro" id="IPR034103">
    <property type="entry name" value="Lsm8"/>
</dbReference>
<comment type="function">
    <text evidence="7">Plays role in pre-mRNA splicing as component of the U4/U6-U5 tri-snRNP complex that is involved in spliceosome assembly, and as component of the precatalytic spliceosome (spliceosome B complex). The heptameric LSM2-8 complex binds specifically to the 3'-terminal U-tract of U6 snRNA.</text>
</comment>
<keyword evidence="3 7" id="KW-0694">RNA-binding</keyword>
<comment type="similarity">
    <text evidence="7">Belongs to the snRNP Sm proteins family.</text>
</comment>
<dbReference type="SMART" id="SM00651">
    <property type="entry name" value="Sm"/>
    <property type="match status" value="1"/>
</dbReference>
<dbReference type="CDD" id="cd01727">
    <property type="entry name" value="LSm8"/>
    <property type="match status" value="1"/>
</dbReference>
<dbReference type="Pfam" id="PF01423">
    <property type="entry name" value="LSM"/>
    <property type="match status" value="1"/>
</dbReference>
<keyword evidence="5 7" id="KW-0539">Nucleus</keyword>
<keyword evidence="10" id="KW-1185">Reference proteome</keyword>
<dbReference type="AlphaFoldDB" id="A0A8H7SX74"/>
<evidence type="ECO:0000313" key="9">
    <source>
        <dbReference type="EMBL" id="KAG2237214.1"/>
    </source>
</evidence>
<dbReference type="PANTHER" id="PTHR15588">
    <property type="entry name" value="LSM1"/>
    <property type="match status" value="1"/>
</dbReference>
<protein>
    <recommendedName>
        <fullName evidence="7">LSM2-LSM8 complex subunit LSM8</fullName>
    </recommendedName>
</protein>
<sequence>MSLLQPFVNLDVLVITLDGRVLVGKLRGTDQSSNLILEKCEERVFSSEGTEVVPLGKDLGIKIVNMIRCTVGEIDTEKEQTMNIEEIKADPLSETRL</sequence>
<keyword evidence="2 7" id="KW-0747">Spliceosome</keyword>
<dbReference type="Proteomes" id="UP000613177">
    <property type="component" value="Unassembled WGS sequence"/>
</dbReference>
<dbReference type="InterPro" id="IPR044642">
    <property type="entry name" value="PTHR15588"/>
</dbReference>
<dbReference type="GO" id="GO:0003729">
    <property type="term" value="F:mRNA binding"/>
    <property type="evidence" value="ECO:0007669"/>
    <property type="project" value="TreeGrafter"/>
</dbReference>
<dbReference type="PANTHER" id="PTHR15588:SF9">
    <property type="entry name" value="U6 SNRNA-ASSOCIATED SM-LIKE PROTEIN LSM8"/>
    <property type="match status" value="1"/>
</dbReference>
<proteinExistence type="inferred from homology"/>
<reference evidence="9" key="1">
    <citation type="submission" date="2021-01" db="EMBL/GenBank/DDBJ databases">
        <title>Metabolic potential, ecology and presence of endohyphal bacteria is reflected in genomic diversity of Mucoromycotina.</title>
        <authorList>
            <person name="Muszewska A."/>
            <person name="Okrasinska A."/>
            <person name="Steczkiewicz K."/>
            <person name="Drgas O."/>
            <person name="Orlowska M."/>
            <person name="Perlinska-Lenart U."/>
            <person name="Aleksandrzak-Piekarczyk T."/>
            <person name="Szatraj K."/>
            <person name="Zielenkiewicz U."/>
            <person name="Pilsyk S."/>
            <person name="Malc E."/>
            <person name="Mieczkowski P."/>
            <person name="Kruszewska J.S."/>
            <person name="Biernat P."/>
            <person name="Pawlowska J."/>
        </authorList>
    </citation>
    <scope>NUCLEOTIDE SEQUENCE</scope>
    <source>
        <strain evidence="9">WA0000018081</strain>
    </source>
</reference>
<dbReference type="GO" id="GO:0005688">
    <property type="term" value="C:U6 snRNP"/>
    <property type="evidence" value="ECO:0007669"/>
    <property type="project" value="UniProtKB-UniRule"/>
</dbReference>
<dbReference type="EMBL" id="JAEPRE010000008">
    <property type="protein sequence ID" value="KAG2237214.1"/>
    <property type="molecule type" value="Genomic_DNA"/>
</dbReference>
<evidence type="ECO:0000259" key="8">
    <source>
        <dbReference type="SMART" id="SM00651"/>
    </source>
</evidence>
<comment type="caution">
    <text evidence="9">The sequence shown here is derived from an EMBL/GenBank/DDBJ whole genome shotgun (WGS) entry which is preliminary data.</text>
</comment>